<keyword evidence="3" id="KW-1185">Reference proteome</keyword>
<evidence type="ECO:0000256" key="1">
    <source>
        <dbReference type="SAM" id="SignalP"/>
    </source>
</evidence>
<feature type="signal peptide" evidence="1">
    <location>
        <begin position="1"/>
        <end position="23"/>
    </location>
</feature>
<protein>
    <recommendedName>
        <fullName evidence="4">Lipoprotein</fullName>
    </recommendedName>
</protein>
<name>A0A8J3T619_9ACTN</name>
<sequence length="143" mass="15326">MRRIPVCLSLTLLLSGCVSPAWDDHDYALKAAASAEAAASGVEMARLAVRDGDRLMSPYVKTLLTEVSEDLSGIAGQFGGVQPPSRASDEVREELLELLSQAEDDVDGLLIELRRAGIARPAQAAARLEEIAGRLRATGERLR</sequence>
<accession>A0A8J3T619</accession>
<dbReference type="EMBL" id="BOOK01000095">
    <property type="protein sequence ID" value="GII06087.1"/>
    <property type="molecule type" value="Genomic_DNA"/>
</dbReference>
<dbReference type="Proteomes" id="UP000634476">
    <property type="component" value="Unassembled WGS sequence"/>
</dbReference>
<gene>
    <name evidence="2" type="ORF">Pta02_80950</name>
</gene>
<dbReference type="AlphaFoldDB" id="A0A8J3T619"/>
<dbReference type="PROSITE" id="PS51257">
    <property type="entry name" value="PROKAR_LIPOPROTEIN"/>
    <property type="match status" value="1"/>
</dbReference>
<proteinExistence type="predicted"/>
<dbReference type="RefSeq" id="WP_203880284.1">
    <property type="nucleotide sequence ID" value="NZ_BOOK01000095.1"/>
</dbReference>
<evidence type="ECO:0000313" key="2">
    <source>
        <dbReference type="EMBL" id="GII06087.1"/>
    </source>
</evidence>
<evidence type="ECO:0008006" key="4">
    <source>
        <dbReference type="Google" id="ProtNLM"/>
    </source>
</evidence>
<feature type="chain" id="PRO_5035155004" description="Lipoprotein" evidence="1">
    <location>
        <begin position="24"/>
        <end position="143"/>
    </location>
</feature>
<comment type="caution">
    <text evidence="2">The sequence shown here is derived from an EMBL/GenBank/DDBJ whole genome shotgun (WGS) entry which is preliminary data.</text>
</comment>
<evidence type="ECO:0000313" key="3">
    <source>
        <dbReference type="Proteomes" id="UP000634476"/>
    </source>
</evidence>
<reference evidence="2" key="1">
    <citation type="submission" date="2021-01" db="EMBL/GenBank/DDBJ databases">
        <title>Whole genome shotgun sequence of Planobispora takensis NBRC 109077.</title>
        <authorList>
            <person name="Komaki H."/>
            <person name="Tamura T."/>
        </authorList>
    </citation>
    <scope>NUCLEOTIDE SEQUENCE</scope>
    <source>
        <strain evidence="2">NBRC 109077</strain>
    </source>
</reference>
<keyword evidence="1" id="KW-0732">Signal</keyword>
<organism evidence="2 3">
    <name type="scientific">Planobispora takensis</name>
    <dbReference type="NCBI Taxonomy" id="1367882"/>
    <lineage>
        <taxon>Bacteria</taxon>
        <taxon>Bacillati</taxon>
        <taxon>Actinomycetota</taxon>
        <taxon>Actinomycetes</taxon>
        <taxon>Streptosporangiales</taxon>
        <taxon>Streptosporangiaceae</taxon>
        <taxon>Planobispora</taxon>
    </lineage>
</organism>